<accession>A0A9D3M5S4</accession>
<organism evidence="1 2">
    <name type="scientific">Anguilla anguilla</name>
    <name type="common">European freshwater eel</name>
    <name type="synonym">Muraena anguilla</name>
    <dbReference type="NCBI Taxonomy" id="7936"/>
    <lineage>
        <taxon>Eukaryota</taxon>
        <taxon>Metazoa</taxon>
        <taxon>Chordata</taxon>
        <taxon>Craniata</taxon>
        <taxon>Vertebrata</taxon>
        <taxon>Euteleostomi</taxon>
        <taxon>Actinopterygii</taxon>
        <taxon>Neopterygii</taxon>
        <taxon>Teleostei</taxon>
        <taxon>Anguilliformes</taxon>
        <taxon>Anguillidae</taxon>
        <taxon>Anguilla</taxon>
    </lineage>
</organism>
<dbReference type="EMBL" id="JAFIRN010000010">
    <property type="protein sequence ID" value="KAG5841263.1"/>
    <property type="molecule type" value="Genomic_DNA"/>
</dbReference>
<keyword evidence="2" id="KW-1185">Reference proteome</keyword>
<dbReference type="AlphaFoldDB" id="A0A9D3M5S4"/>
<comment type="caution">
    <text evidence="1">The sequence shown here is derived from an EMBL/GenBank/DDBJ whole genome shotgun (WGS) entry which is preliminary data.</text>
</comment>
<reference evidence="1" key="1">
    <citation type="submission" date="2021-01" db="EMBL/GenBank/DDBJ databases">
        <title>A chromosome-scale assembly of European eel, Anguilla anguilla.</title>
        <authorList>
            <person name="Henkel C."/>
            <person name="Jong-Raadsen S.A."/>
            <person name="Dufour S."/>
            <person name="Weltzien F.-A."/>
            <person name="Palstra A.P."/>
            <person name="Pelster B."/>
            <person name="Spaink H.P."/>
            <person name="Van Den Thillart G.E."/>
            <person name="Jansen H."/>
            <person name="Zahm M."/>
            <person name="Klopp C."/>
            <person name="Cedric C."/>
            <person name="Louis A."/>
            <person name="Berthelot C."/>
            <person name="Parey E."/>
            <person name="Roest Crollius H."/>
            <person name="Montfort J."/>
            <person name="Robinson-Rechavi M."/>
            <person name="Bucao C."/>
            <person name="Bouchez O."/>
            <person name="Gislard M."/>
            <person name="Lluch J."/>
            <person name="Milhes M."/>
            <person name="Lampietro C."/>
            <person name="Lopez Roques C."/>
            <person name="Donnadieu C."/>
            <person name="Braasch I."/>
            <person name="Desvignes T."/>
            <person name="Postlethwait J."/>
            <person name="Bobe J."/>
            <person name="Guiguen Y."/>
            <person name="Dirks R."/>
        </authorList>
    </citation>
    <scope>NUCLEOTIDE SEQUENCE</scope>
    <source>
        <strain evidence="1">Tag_6206</strain>
        <tissue evidence="1">Liver</tissue>
    </source>
</reference>
<protein>
    <submittedName>
        <fullName evidence="1">Uncharacterized protein</fullName>
    </submittedName>
</protein>
<sequence length="76" mass="8931">MLPVRWLMVASSYRLTTPFNLKGRKYSTHRVCPALSLICLPVPRLPPVSAFCELEDLYFCYRNRFADCHSHWSLRV</sequence>
<evidence type="ECO:0000313" key="1">
    <source>
        <dbReference type="EMBL" id="KAG5841263.1"/>
    </source>
</evidence>
<proteinExistence type="predicted"/>
<gene>
    <name evidence="1" type="ORF">ANANG_G00197690</name>
</gene>
<evidence type="ECO:0000313" key="2">
    <source>
        <dbReference type="Proteomes" id="UP001044222"/>
    </source>
</evidence>
<dbReference type="Proteomes" id="UP001044222">
    <property type="component" value="Chromosome 10"/>
</dbReference>
<name>A0A9D3M5S4_ANGAN</name>